<keyword evidence="4" id="KW-0472">Membrane</keyword>
<dbReference type="SUPFAM" id="SSF52833">
    <property type="entry name" value="Thioredoxin-like"/>
    <property type="match status" value="1"/>
</dbReference>
<name>T1G0H0_HELRO</name>
<dbReference type="PANTHER" id="PTHR46426">
    <property type="entry name" value="PROTEIN DISULFIDE-ISOMERASE TMX3"/>
    <property type="match status" value="1"/>
</dbReference>
<dbReference type="InterPro" id="IPR013766">
    <property type="entry name" value="Thioredoxin_domain"/>
</dbReference>
<accession>T1G0H0</accession>
<evidence type="ECO:0000256" key="1">
    <source>
        <dbReference type="ARBA" id="ARBA00004167"/>
    </source>
</evidence>
<dbReference type="EMBL" id="KB097753">
    <property type="protein sequence ID" value="ESN90472.1"/>
    <property type="molecule type" value="Genomic_DNA"/>
</dbReference>
<dbReference type="InParanoid" id="T1G0H0"/>
<gene>
    <name evidence="7" type="primary">20214568</name>
    <name evidence="6" type="ORF">HELRODRAFT_71140</name>
</gene>
<dbReference type="EnsemblMetazoa" id="HelroT71140">
    <property type="protein sequence ID" value="HelroP71140"/>
    <property type="gene ID" value="HelroG71140"/>
</dbReference>
<dbReference type="AlphaFoldDB" id="T1G0H0"/>
<dbReference type="GO" id="GO:0016020">
    <property type="term" value="C:membrane"/>
    <property type="evidence" value="ECO:0007669"/>
    <property type="project" value="UniProtKB-SubCell"/>
</dbReference>
<reference evidence="6 8" key="2">
    <citation type="journal article" date="2013" name="Nature">
        <title>Insights into bilaterian evolution from three spiralian genomes.</title>
        <authorList>
            <person name="Simakov O."/>
            <person name="Marletaz F."/>
            <person name="Cho S.J."/>
            <person name="Edsinger-Gonzales E."/>
            <person name="Havlak P."/>
            <person name="Hellsten U."/>
            <person name="Kuo D.H."/>
            <person name="Larsson T."/>
            <person name="Lv J."/>
            <person name="Arendt D."/>
            <person name="Savage R."/>
            <person name="Osoegawa K."/>
            <person name="de Jong P."/>
            <person name="Grimwood J."/>
            <person name="Chapman J.A."/>
            <person name="Shapiro H."/>
            <person name="Aerts A."/>
            <person name="Otillar R.P."/>
            <person name="Terry A.Y."/>
            <person name="Boore J.L."/>
            <person name="Grigoriev I.V."/>
            <person name="Lindberg D.R."/>
            <person name="Seaver E.C."/>
            <person name="Weisblat D.A."/>
            <person name="Putnam N.H."/>
            <person name="Rokhsar D.S."/>
        </authorList>
    </citation>
    <scope>NUCLEOTIDE SEQUENCE</scope>
</reference>
<proteinExistence type="predicted"/>
<feature type="domain" description="Thioredoxin" evidence="5">
    <location>
        <begin position="1"/>
        <end position="58"/>
    </location>
</feature>
<dbReference type="CTD" id="20214568"/>
<dbReference type="PROSITE" id="PS51352">
    <property type="entry name" value="THIOREDOXIN_2"/>
    <property type="match status" value="1"/>
</dbReference>
<dbReference type="eggNOG" id="KOG4277">
    <property type="taxonomic scope" value="Eukaryota"/>
</dbReference>
<reference evidence="8" key="1">
    <citation type="submission" date="2012-12" db="EMBL/GenBank/DDBJ databases">
        <authorList>
            <person name="Hellsten U."/>
            <person name="Grimwood J."/>
            <person name="Chapman J.A."/>
            <person name="Shapiro H."/>
            <person name="Aerts A."/>
            <person name="Otillar R.P."/>
            <person name="Terry A.Y."/>
            <person name="Boore J.L."/>
            <person name="Simakov O."/>
            <person name="Marletaz F."/>
            <person name="Cho S.-J."/>
            <person name="Edsinger-Gonzales E."/>
            <person name="Havlak P."/>
            <person name="Kuo D.-H."/>
            <person name="Larsson T."/>
            <person name="Lv J."/>
            <person name="Arendt D."/>
            <person name="Savage R."/>
            <person name="Osoegawa K."/>
            <person name="de Jong P."/>
            <person name="Lindberg D.R."/>
            <person name="Seaver E.C."/>
            <person name="Weisblat D.A."/>
            <person name="Putnam N.H."/>
            <person name="Grigoriev I.V."/>
            <person name="Rokhsar D.S."/>
        </authorList>
    </citation>
    <scope>NUCLEOTIDE SEQUENCE</scope>
</reference>
<evidence type="ECO:0000256" key="2">
    <source>
        <dbReference type="ARBA" id="ARBA00022692"/>
    </source>
</evidence>
<dbReference type="OrthoDB" id="74910at2759"/>
<dbReference type="RefSeq" id="XP_009031217.1">
    <property type="nucleotide sequence ID" value="XM_009032969.1"/>
</dbReference>
<dbReference type="EMBL" id="AMQM01002263">
    <property type="status" value="NOT_ANNOTATED_CDS"/>
    <property type="molecule type" value="Genomic_DNA"/>
</dbReference>
<keyword evidence="8" id="KW-1185">Reference proteome</keyword>
<evidence type="ECO:0000313" key="7">
    <source>
        <dbReference type="EnsemblMetazoa" id="HelroP71140"/>
    </source>
</evidence>
<dbReference type="InterPro" id="IPR052250">
    <property type="entry name" value="PDI_TMX3"/>
</dbReference>
<dbReference type="Gene3D" id="3.40.30.10">
    <property type="entry name" value="Glutaredoxin"/>
    <property type="match status" value="1"/>
</dbReference>
<dbReference type="PANTHER" id="PTHR46426:SF1">
    <property type="entry name" value="PROTEIN DISULFIDE-ISOMERASE TMX3"/>
    <property type="match status" value="1"/>
</dbReference>
<dbReference type="HOGENOM" id="CLU_090389_23_0_1"/>
<evidence type="ECO:0000313" key="8">
    <source>
        <dbReference type="Proteomes" id="UP000015101"/>
    </source>
</evidence>
<dbReference type="Proteomes" id="UP000015101">
    <property type="component" value="Unassembled WGS sequence"/>
</dbReference>
<protein>
    <recommendedName>
        <fullName evidence="5">Thioredoxin domain-containing protein</fullName>
    </recommendedName>
</protein>
<dbReference type="GeneID" id="20214568"/>
<dbReference type="InterPro" id="IPR036249">
    <property type="entry name" value="Thioredoxin-like_sf"/>
</dbReference>
<organism evidence="7 8">
    <name type="scientific">Helobdella robusta</name>
    <name type="common">Californian leech</name>
    <dbReference type="NCBI Taxonomy" id="6412"/>
    <lineage>
        <taxon>Eukaryota</taxon>
        <taxon>Metazoa</taxon>
        <taxon>Spiralia</taxon>
        <taxon>Lophotrochozoa</taxon>
        <taxon>Annelida</taxon>
        <taxon>Clitellata</taxon>
        <taxon>Hirudinea</taxon>
        <taxon>Rhynchobdellida</taxon>
        <taxon>Glossiphoniidae</taxon>
        <taxon>Helobdella</taxon>
    </lineage>
</organism>
<reference evidence="7" key="3">
    <citation type="submission" date="2015-06" db="UniProtKB">
        <authorList>
            <consortium name="EnsemblMetazoa"/>
        </authorList>
    </citation>
    <scope>IDENTIFICATION</scope>
</reference>
<evidence type="ECO:0000256" key="3">
    <source>
        <dbReference type="ARBA" id="ARBA00022989"/>
    </source>
</evidence>
<dbReference type="Pfam" id="PF00085">
    <property type="entry name" value="Thioredoxin"/>
    <property type="match status" value="1"/>
</dbReference>
<dbReference type="KEGG" id="hro:HELRODRAFT_71140"/>
<evidence type="ECO:0000313" key="6">
    <source>
        <dbReference type="EMBL" id="ESN90472.1"/>
    </source>
</evidence>
<evidence type="ECO:0000256" key="4">
    <source>
        <dbReference type="ARBA" id="ARBA00023136"/>
    </source>
</evidence>
<dbReference type="STRING" id="6412.T1G0H0"/>
<keyword evidence="2" id="KW-0812">Transmembrane</keyword>
<comment type="subcellular location">
    <subcellularLocation>
        <location evidence="1">Membrane</location>
        <topology evidence="1">Single-pass membrane protein</topology>
    </subcellularLocation>
</comment>
<keyword evidence="3" id="KW-1133">Transmembrane helix</keyword>
<evidence type="ECO:0000259" key="5">
    <source>
        <dbReference type="PROSITE" id="PS51352"/>
    </source>
</evidence>
<sequence>FYAPWCGHCKKLESTYHQVYLELKNTAVIVAKVDATKYPTLASHYDVKGYPTIKLFVL</sequence>